<feature type="region of interest" description="Disordered" evidence="1">
    <location>
        <begin position="327"/>
        <end position="348"/>
    </location>
</feature>
<dbReference type="GO" id="GO:0120147">
    <property type="term" value="F:formylglycine-generating oxidase activity"/>
    <property type="evidence" value="ECO:0007669"/>
    <property type="project" value="TreeGrafter"/>
</dbReference>
<feature type="domain" description="Sulfatase-modifying factor enzyme-like" evidence="2">
    <location>
        <begin position="28"/>
        <end position="319"/>
    </location>
</feature>
<dbReference type="PANTHER" id="PTHR23150:SF35">
    <property type="entry name" value="BLL6746 PROTEIN"/>
    <property type="match status" value="1"/>
</dbReference>
<dbReference type="InterPro" id="IPR016187">
    <property type="entry name" value="CTDL_fold"/>
</dbReference>
<dbReference type="InterPro" id="IPR005532">
    <property type="entry name" value="SUMF_dom"/>
</dbReference>
<dbReference type="PANTHER" id="PTHR23150">
    <property type="entry name" value="SULFATASE MODIFYING FACTOR 1, 2"/>
    <property type="match status" value="1"/>
</dbReference>
<dbReference type="Pfam" id="PF03781">
    <property type="entry name" value="FGE-sulfatase"/>
    <property type="match status" value="1"/>
</dbReference>
<evidence type="ECO:0000313" key="3">
    <source>
        <dbReference type="EMBL" id="ODS01358.1"/>
    </source>
</evidence>
<name>A0A1E3W698_9HYPH</name>
<reference evidence="3 4" key="1">
    <citation type="journal article" date="2016" name="Environ. Microbiol.">
        <title>New Methyloceanibacter diversity from North Sea sediments includes methanotroph containing solely the soluble methane monooxygenase.</title>
        <authorList>
            <person name="Vekeman B."/>
            <person name="Kerckhof F.M."/>
            <person name="Cremers G."/>
            <person name="de Vos P."/>
            <person name="Vandamme P."/>
            <person name="Boon N."/>
            <person name="Op den Camp H.J."/>
            <person name="Heylen K."/>
        </authorList>
    </citation>
    <scope>NUCLEOTIDE SEQUENCE [LARGE SCALE GENOMIC DNA]</scope>
    <source>
        <strain evidence="3 4">R-67174</strain>
    </source>
</reference>
<accession>A0A1E3W698</accession>
<dbReference type="InterPro" id="IPR051043">
    <property type="entry name" value="Sulfatase_Mod_Factor_Kinase"/>
</dbReference>
<dbReference type="AlphaFoldDB" id="A0A1E3W698"/>
<evidence type="ECO:0000256" key="1">
    <source>
        <dbReference type="SAM" id="MobiDB-lite"/>
    </source>
</evidence>
<dbReference type="STRING" id="1774968.AUC68_00385"/>
<sequence length="484" mass="52009">MISLGMVSAAALAEAPAPLSSFKDCDACPEMVALPPGKFLMGASAADRKLADAYSVASELPQHEVTIAYPFALSRFEVSVADLGAYAAETGAKPGGECQIRAPDLGPNKGKFLGTLKPGTPRNIPGLVVITDGDFRKPGAVVTERHPAVCISRREAMAYLAWLSKKTGRRYRLPTEAEWEYAARAGSKTPFHYGGGLSDLCKYGNFADKKSVYGARIVAKCAENPSPEGLAPIGSYLPNAWGLHDMTGNAFEFVEDCASENYHGAPNDGSAWRGSGKPCEFFTTRSYFFDSLGTSLRSAARCTAVDWDGRSNGLAIRVAVSLDEVGRAEPEMGNGSPKAERTSPPLGPSLVLKPPLGATGNMPLPKALSGVDRIYTSACAANGCSVSALRDVRPTVVADLREVDTVTWTWDVDMDRRPRSEKVEKAFNNELTVSCDEAKVWQGAAEISITATAETKFRPRRPDVPFFDLWWAVCRDVMKKYSGG</sequence>
<dbReference type="EMBL" id="LPWG01000001">
    <property type="protein sequence ID" value="ODS01358.1"/>
    <property type="molecule type" value="Genomic_DNA"/>
</dbReference>
<organism evidence="3 4">
    <name type="scientific">Methyloceanibacter methanicus</name>
    <dbReference type="NCBI Taxonomy" id="1774968"/>
    <lineage>
        <taxon>Bacteria</taxon>
        <taxon>Pseudomonadati</taxon>
        <taxon>Pseudomonadota</taxon>
        <taxon>Alphaproteobacteria</taxon>
        <taxon>Hyphomicrobiales</taxon>
        <taxon>Hyphomicrobiaceae</taxon>
        <taxon>Methyloceanibacter</taxon>
    </lineage>
</organism>
<dbReference type="Gene3D" id="3.90.1580.10">
    <property type="entry name" value="paralog of FGE (formylglycine-generating enzyme)"/>
    <property type="match status" value="1"/>
</dbReference>
<evidence type="ECO:0000313" key="4">
    <source>
        <dbReference type="Proteomes" id="UP000094501"/>
    </source>
</evidence>
<evidence type="ECO:0000259" key="2">
    <source>
        <dbReference type="Pfam" id="PF03781"/>
    </source>
</evidence>
<comment type="caution">
    <text evidence="3">The sequence shown here is derived from an EMBL/GenBank/DDBJ whole genome shotgun (WGS) entry which is preliminary data.</text>
</comment>
<dbReference type="SUPFAM" id="SSF56436">
    <property type="entry name" value="C-type lectin-like"/>
    <property type="match status" value="1"/>
</dbReference>
<protein>
    <recommendedName>
        <fullName evidence="2">Sulfatase-modifying factor enzyme-like domain-containing protein</fullName>
    </recommendedName>
</protein>
<proteinExistence type="predicted"/>
<keyword evidence="4" id="KW-1185">Reference proteome</keyword>
<gene>
    <name evidence="3" type="ORF">AUC68_00385</name>
</gene>
<dbReference type="Proteomes" id="UP000094501">
    <property type="component" value="Unassembled WGS sequence"/>
</dbReference>
<dbReference type="InterPro" id="IPR042095">
    <property type="entry name" value="SUMF_sf"/>
</dbReference>